<dbReference type="RefSeq" id="WP_043883884.1">
    <property type="nucleotide sequence ID" value="NZ_ABXP02000028.1"/>
</dbReference>
<dbReference type="Gene3D" id="1.20.58.80">
    <property type="entry name" value="Phosphotransferase system, lactose/cellobiose-type IIA subunit"/>
    <property type="match status" value="1"/>
</dbReference>
<evidence type="ECO:0000256" key="4">
    <source>
        <dbReference type="ARBA" id="ARBA00022597"/>
    </source>
</evidence>
<reference evidence="10 11" key="2">
    <citation type="journal article" date="2015" name="BMC Genomics">
        <title>Analysis of three genomes within the thermophilic bacterial species Caldanaerobacter subterraneus with a focus on carbon monoxide dehydrogenase evolution and hydrolase diversity.</title>
        <authorList>
            <person name="Sant'Anna F.H."/>
            <person name="Lebedinsky A.V."/>
            <person name="Sokolova T.G."/>
            <person name="Robb F.T."/>
            <person name="Gonzalez J.M."/>
        </authorList>
    </citation>
    <scope>NUCLEOTIDE SEQUENCE [LARGE SCALE GENOMIC DNA]</scope>
    <source>
        <strain evidence="10 11">DSM 12653</strain>
    </source>
</reference>
<dbReference type="EMBL" id="ABXP02000028">
    <property type="protein sequence ID" value="KKC30639.1"/>
    <property type="molecule type" value="Genomic_DNA"/>
</dbReference>
<dbReference type="GO" id="GO:0009401">
    <property type="term" value="P:phosphoenolpyruvate-dependent sugar phosphotransferase system"/>
    <property type="evidence" value="ECO:0007669"/>
    <property type="project" value="UniProtKB-KW"/>
</dbReference>
<evidence type="ECO:0000256" key="5">
    <source>
        <dbReference type="ARBA" id="ARBA00022679"/>
    </source>
</evidence>
<feature type="active site" description="Tele-phosphohistidine intermediate" evidence="7">
    <location>
        <position position="75"/>
    </location>
</feature>
<keyword evidence="8" id="KW-0479">Metal-binding</keyword>
<evidence type="ECO:0000256" key="1">
    <source>
        <dbReference type="ARBA" id="ARBA00004496"/>
    </source>
</evidence>
<organism evidence="10 11">
    <name type="scientific">Caldanaerobacter subterraneus subsp. pacificus DSM 12653</name>
    <dbReference type="NCBI Taxonomy" id="391606"/>
    <lineage>
        <taxon>Bacteria</taxon>
        <taxon>Bacillati</taxon>
        <taxon>Bacillota</taxon>
        <taxon>Clostridia</taxon>
        <taxon>Thermoanaerobacterales</taxon>
        <taxon>Thermoanaerobacteraceae</taxon>
        <taxon>Caldanaerobacter</taxon>
    </lineage>
</organism>
<dbReference type="CDD" id="cd00215">
    <property type="entry name" value="PTS_IIA_lac"/>
    <property type="match status" value="1"/>
</dbReference>
<evidence type="ECO:0000313" key="11">
    <source>
        <dbReference type="Proteomes" id="UP000010146"/>
    </source>
</evidence>
<dbReference type="AlphaFoldDB" id="A0A0F5PS53"/>
<keyword evidence="5 10" id="KW-0808">Transferase</keyword>
<dbReference type="PANTHER" id="PTHR34382">
    <property type="entry name" value="PTS SYSTEM N,N'-DIACETYLCHITOBIOSE-SPECIFIC EIIA COMPONENT"/>
    <property type="match status" value="1"/>
</dbReference>
<reference evidence="10 11" key="1">
    <citation type="submission" date="2008-07" db="EMBL/GenBank/DDBJ databases">
        <authorList>
            <person name="Gonzalez J."/>
            <person name="Sokolova T."/>
            <person name="Ferriera S."/>
            <person name="Johnson J."/>
            <person name="Kravitz S."/>
            <person name="Beeson K."/>
            <person name="Sutton G."/>
            <person name="Rogers Y.-H."/>
            <person name="Friedman R."/>
            <person name="Frazier M."/>
            <person name="Venter J.C."/>
        </authorList>
    </citation>
    <scope>NUCLEOTIDE SEQUENCE [LARGE SCALE GENOMIC DNA]</scope>
    <source>
        <strain evidence="10 11">DSM 12653</strain>
    </source>
</reference>
<evidence type="ECO:0000256" key="9">
    <source>
        <dbReference type="PROSITE-ProRule" id="PRU00418"/>
    </source>
</evidence>
<dbReference type="PROSITE" id="PS51095">
    <property type="entry name" value="PTS_EIIA_TYPE_3"/>
    <property type="match status" value="1"/>
</dbReference>
<dbReference type="InterPro" id="IPR036542">
    <property type="entry name" value="PTS_IIA_lac/cel_sf"/>
</dbReference>
<evidence type="ECO:0000256" key="6">
    <source>
        <dbReference type="ARBA" id="ARBA00022683"/>
    </source>
</evidence>
<comment type="subcellular location">
    <subcellularLocation>
        <location evidence="1">Cytoplasm</location>
    </subcellularLocation>
</comment>
<evidence type="ECO:0000256" key="7">
    <source>
        <dbReference type="PIRSR" id="PIRSR000699-1"/>
    </source>
</evidence>
<comment type="cofactor">
    <cofactor evidence="8">
        <name>Mg(2+)</name>
        <dbReference type="ChEBI" id="CHEBI:18420"/>
    </cofactor>
    <text evidence="8">Binds 1 Mg(2+) ion per trimer.</text>
</comment>
<comment type="caution">
    <text evidence="10">The sequence shown here is derived from an EMBL/GenBank/DDBJ whole genome shotgun (WGS) entry which is preliminary data.</text>
</comment>
<dbReference type="GO" id="GO:0005737">
    <property type="term" value="C:cytoplasm"/>
    <property type="evidence" value="ECO:0007669"/>
    <property type="project" value="UniProtKB-SubCell"/>
</dbReference>
<dbReference type="GO" id="GO:0046872">
    <property type="term" value="F:metal ion binding"/>
    <property type="evidence" value="ECO:0007669"/>
    <property type="project" value="UniProtKB-KW"/>
</dbReference>
<accession>A0A0F5PS53</accession>
<keyword evidence="8" id="KW-0460">Magnesium</keyword>
<evidence type="ECO:0000256" key="8">
    <source>
        <dbReference type="PIRSR" id="PIRSR000699-2"/>
    </source>
</evidence>
<evidence type="ECO:0000256" key="3">
    <source>
        <dbReference type="ARBA" id="ARBA00022490"/>
    </source>
</evidence>
<reference evidence="11" key="3">
    <citation type="submission" date="2015-02" db="EMBL/GenBank/DDBJ databases">
        <title>Genome analysis of three genomes within the thermophilic hydrogenogenic bacterial species Caldanaerobacter subterraneus.</title>
        <authorList>
            <person name="Sant'Anna F.H."/>
            <person name="Lebedinsky A."/>
            <person name="Sokolova T."/>
            <person name="Robb F.T."/>
            <person name="Gonzalez J.M."/>
        </authorList>
    </citation>
    <scope>NUCLEOTIDE SEQUENCE [LARGE SCALE GENOMIC DNA]</scope>
    <source>
        <strain evidence="11">DSM 12653</strain>
    </source>
</reference>
<dbReference type="FunFam" id="1.20.58.80:FF:000001">
    <property type="entry name" value="PTS system, lactose-specific IIa component"/>
    <property type="match status" value="1"/>
</dbReference>
<proteinExistence type="predicted"/>
<keyword evidence="4" id="KW-0762">Sugar transport</keyword>
<keyword evidence="3" id="KW-0963">Cytoplasm</keyword>
<dbReference type="PIRSF" id="PIRSF000699">
    <property type="entry name" value="PTS_IILac_III"/>
    <property type="match status" value="1"/>
</dbReference>
<dbReference type="SUPFAM" id="SSF46973">
    <property type="entry name" value="Enzyme IIa from lactose specific PTS, IIa-lac"/>
    <property type="match status" value="1"/>
</dbReference>
<keyword evidence="2" id="KW-0813">Transport</keyword>
<feature type="binding site" evidence="8">
    <location>
        <position position="78"/>
    </location>
    <ligand>
        <name>Mg(2+)</name>
        <dbReference type="ChEBI" id="CHEBI:18420"/>
        <note>ligand shared between all trimeric partners</note>
    </ligand>
</feature>
<gene>
    <name evidence="10" type="ORF">CDSM653_00329</name>
</gene>
<keyword evidence="6" id="KW-0598">Phosphotransferase system</keyword>
<name>A0A0F5PS53_9THEO</name>
<dbReference type="Proteomes" id="UP000010146">
    <property type="component" value="Unassembled WGS sequence"/>
</dbReference>
<dbReference type="InterPro" id="IPR003188">
    <property type="entry name" value="PTS_IIA_lac/cel"/>
</dbReference>
<evidence type="ECO:0000313" key="10">
    <source>
        <dbReference type="EMBL" id="KKC30639.1"/>
    </source>
</evidence>
<dbReference type="GO" id="GO:0016740">
    <property type="term" value="F:transferase activity"/>
    <property type="evidence" value="ECO:0007669"/>
    <property type="project" value="UniProtKB-KW"/>
</dbReference>
<dbReference type="PANTHER" id="PTHR34382:SF7">
    <property type="entry name" value="PTS SYSTEM N,N'-DIACETYLCHITOBIOSE-SPECIFIC EIIA COMPONENT"/>
    <property type="match status" value="1"/>
</dbReference>
<evidence type="ECO:0000256" key="2">
    <source>
        <dbReference type="ARBA" id="ARBA00022448"/>
    </source>
</evidence>
<sequence length="110" mass="12503">MDLEQIVFTIISHAGNARSNSFEALKYAREGNFEEAEKCLEKASEELLEAHHVQTDMIHKEAAGEKQEVTLLLVHAEDHLMNAILAKELITEMIELYKIIYQTKGATYNV</sequence>
<dbReference type="Pfam" id="PF02255">
    <property type="entry name" value="PTS_IIA"/>
    <property type="match status" value="1"/>
</dbReference>
<feature type="modified residue" description="Phosphohistidine; by HPr" evidence="9">
    <location>
        <position position="75"/>
    </location>
</feature>
<protein>
    <submittedName>
        <fullName evidence="10">Phosphotransferase system cellobiose-specific component IIA</fullName>
    </submittedName>
</protein>